<dbReference type="InterPro" id="IPR055355">
    <property type="entry name" value="ZP-C"/>
</dbReference>
<keyword evidence="1" id="KW-1015">Disulfide bond</keyword>
<evidence type="ECO:0000313" key="5">
    <source>
        <dbReference type="Proteomes" id="UP001221898"/>
    </source>
</evidence>
<dbReference type="GO" id="GO:2000344">
    <property type="term" value="P:positive regulation of acrosome reaction"/>
    <property type="evidence" value="ECO:0007669"/>
    <property type="project" value="TreeGrafter"/>
</dbReference>
<dbReference type="FunFam" id="2.60.40.4100:FF:000002">
    <property type="entry name" value="Zona pellucida sperm-binding protein 3"/>
    <property type="match status" value="1"/>
</dbReference>
<dbReference type="Gene3D" id="2.60.40.4100">
    <property type="entry name" value="Zona pellucida, ZP-C domain"/>
    <property type="match status" value="1"/>
</dbReference>
<evidence type="ECO:0000259" key="3">
    <source>
        <dbReference type="PROSITE" id="PS51034"/>
    </source>
</evidence>
<feature type="signal peptide" evidence="2">
    <location>
        <begin position="1"/>
        <end position="20"/>
    </location>
</feature>
<feature type="domain" description="ZP" evidence="3">
    <location>
        <begin position="120"/>
        <end position="368"/>
    </location>
</feature>
<comment type="caution">
    <text evidence="4">The sequence shown here is derived from an EMBL/GenBank/DDBJ whole genome shotgun (WGS) entry which is preliminary data.</text>
</comment>
<sequence length="426" mass="48010">MVVAVYSCACLFLGFLLLSADEIPETEGVEDWRRFDLPPDAYFKSRQTTMLPTVPTTTLGSYKKPPPFIQVDANEVAKEKEVFNPSYNGSIPSSIQDTFFPTTVKPTVVTKGPKPKVESLCTLDRMYVRIEKTVVNDTDAWKSLYFGSCPVNQARRGYYYFLYRLHHCGLRPQLTDDAIVFTQLLRYAPNTTDVVIRTRPFAVPVSCSFSRFHRTYKIGFHPIVGDIFFKNLQSLASASVTAVDENWLPLSLGGYYELEDAMYFEVRVPIVDNQRIFVNRCHMTAAVDPNSIPRFIVIDNFGCMLDSMSSSLSRYHISPDRAILRFTIGAFLFPNMDLEQGLFIHCDLTYEEDATPSAKACTYNHETLGWEELYGNHTVCFCCRSTCNSTQGTAAIASKMTSSESWKIGTTPKALQHVDSGLMVPV</sequence>
<feature type="chain" id="PRO_5041964480" description="ZP domain-containing protein" evidence="2">
    <location>
        <begin position="21"/>
        <end position="426"/>
    </location>
</feature>
<reference evidence="4" key="1">
    <citation type="journal article" date="2023" name="Science">
        <title>Genome structures resolve the early diversification of teleost fishes.</title>
        <authorList>
            <person name="Parey E."/>
            <person name="Louis A."/>
            <person name="Montfort J."/>
            <person name="Bouchez O."/>
            <person name="Roques C."/>
            <person name="Iampietro C."/>
            <person name="Lluch J."/>
            <person name="Castinel A."/>
            <person name="Donnadieu C."/>
            <person name="Desvignes T."/>
            <person name="Floi Bucao C."/>
            <person name="Jouanno E."/>
            <person name="Wen M."/>
            <person name="Mejri S."/>
            <person name="Dirks R."/>
            <person name="Jansen H."/>
            <person name="Henkel C."/>
            <person name="Chen W.J."/>
            <person name="Zahm M."/>
            <person name="Cabau C."/>
            <person name="Klopp C."/>
            <person name="Thompson A.W."/>
            <person name="Robinson-Rechavi M."/>
            <person name="Braasch I."/>
            <person name="Lecointre G."/>
            <person name="Bobe J."/>
            <person name="Postlethwait J.H."/>
            <person name="Berthelot C."/>
            <person name="Roest Crollius H."/>
            <person name="Guiguen Y."/>
        </authorList>
    </citation>
    <scope>NUCLEOTIDE SEQUENCE</scope>
    <source>
        <strain evidence="4">NC1722</strain>
    </source>
</reference>
<dbReference type="GO" id="GO:0007339">
    <property type="term" value="P:binding of sperm to zona pellucida"/>
    <property type="evidence" value="ECO:0007669"/>
    <property type="project" value="TreeGrafter"/>
</dbReference>
<dbReference type="GO" id="GO:0031012">
    <property type="term" value="C:extracellular matrix"/>
    <property type="evidence" value="ECO:0007669"/>
    <property type="project" value="TreeGrafter"/>
</dbReference>
<keyword evidence="2" id="KW-0732">Signal</keyword>
<proteinExistence type="predicted"/>
<keyword evidence="5" id="KW-1185">Reference proteome</keyword>
<dbReference type="AlphaFoldDB" id="A0AAD7RTD5"/>
<evidence type="ECO:0000313" key="4">
    <source>
        <dbReference type="EMBL" id="KAJ8389808.1"/>
    </source>
</evidence>
<dbReference type="Proteomes" id="UP001221898">
    <property type="component" value="Unassembled WGS sequence"/>
</dbReference>
<dbReference type="Gene3D" id="2.60.40.3210">
    <property type="entry name" value="Zona pellucida, ZP-N domain"/>
    <property type="match status" value="1"/>
</dbReference>
<gene>
    <name evidence="4" type="ORF">AAFF_G00112770</name>
</gene>
<evidence type="ECO:0000256" key="1">
    <source>
        <dbReference type="ARBA" id="ARBA00023157"/>
    </source>
</evidence>
<dbReference type="PANTHER" id="PTHR11576:SF26">
    <property type="entry name" value="ZONA PELLUCIDA GLYCOPROTEIN 3D TANDEM DUPLICATE 2"/>
    <property type="match status" value="1"/>
</dbReference>
<dbReference type="GO" id="GO:0032190">
    <property type="term" value="F:acrosin binding"/>
    <property type="evidence" value="ECO:0007669"/>
    <property type="project" value="TreeGrafter"/>
</dbReference>
<dbReference type="Pfam" id="PF00100">
    <property type="entry name" value="Zona_pellucida"/>
    <property type="match status" value="1"/>
</dbReference>
<organism evidence="4 5">
    <name type="scientific">Aldrovandia affinis</name>
    <dbReference type="NCBI Taxonomy" id="143900"/>
    <lineage>
        <taxon>Eukaryota</taxon>
        <taxon>Metazoa</taxon>
        <taxon>Chordata</taxon>
        <taxon>Craniata</taxon>
        <taxon>Vertebrata</taxon>
        <taxon>Euteleostomi</taxon>
        <taxon>Actinopterygii</taxon>
        <taxon>Neopterygii</taxon>
        <taxon>Teleostei</taxon>
        <taxon>Notacanthiformes</taxon>
        <taxon>Halosauridae</taxon>
        <taxon>Aldrovandia</taxon>
    </lineage>
</organism>
<dbReference type="SMART" id="SM00241">
    <property type="entry name" value="ZP"/>
    <property type="match status" value="1"/>
</dbReference>
<evidence type="ECO:0000256" key="2">
    <source>
        <dbReference type="SAM" id="SignalP"/>
    </source>
</evidence>
<dbReference type="PANTHER" id="PTHR11576">
    <property type="entry name" value="ZONA PELLUCIDA SPERM-BINDING PROTEIN 3"/>
    <property type="match status" value="1"/>
</dbReference>
<accession>A0AAD7RTD5</accession>
<dbReference type="InterPro" id="IPR001507">
    <property type="entry name" value="ZP_dom"/>
</dbReference>
<name>A0AAD7RTD5_9TELE</name>
<protein>
    <recommendedName>
        <fullName evidence="3">ZP domain-containing protein</fullName>
    </recommendedName>
</protein>
<dbReference type="GO" id="GO:0035803">
    <property type="term" value="P:egg coat formation"/>
    <property type="evidence" value="ECO:0007669"/>
    <property type="project" value="TreeGrafter"/>
</dbReference>
<dbReference type="PROSITE" id="PS51034">
    <property type="entry name" value="ZP_2"/>
    <property type="match status" value="1"/>
</dbReference>
<dbReference type="InterPro" id="IPR042235">
    <property type="entry name" value="ZP-C_dom"/>
</dbReference>
<dbReference type="EMBL" id="JAINUG010000177">
    <property type="protein sequence ID" value="KAJ8389808.1"/>
    <property type="molecule type" value="Genomic_DNA"/>
</dbReference>